<feature type="domain" description="YhaN AAA" evidence="3">
    <location>
        <begin position="1"/>
        <end position="199"/>
    </location>
</feature>
<evidence type="ECO:0000313" key="4">
    <source>
        <dbReference type="EMBL" id="KGL45522.1"/>
    </source>
</evidence>
<feature type="coiled-coil region" evidence="1">
    <location>
        <begin position="594"/>
        <end position="670"/>
    </location>
</feature>
<dbReference type="Pfam" id="PF13514">
    <property type="entry name" value="AAA_27"/>
    <property type="match status" value="1"/>
</dbReference>
<dbReference type="InterPro" id="IPR027417">
    <property type="entry name" value="P-loop_NTPase"/>
</dbReference>
<feature type="coiled-coil region" evidence="1">
    <location>
        <begin position="376"/>
        <end position="420"/>
    </location>
</feature>
<keyword evidence="1" id="KW-0175">Coiled coil</keyword>
<keyword evidence="2" id="KW-0472">Membrane</keyword>
<dbReference type="AlphaFoldDB" id="A0A099WKT8"/>
<name>A0A099WKT8_9LIST</name>
<feature type="transmembrane region" description="Helical" evidence="2">
    <location>
        <begin position="443"/>
        <end position="463"/>
    </location>
</feature>
<evidence type="ECO:0000256" key="2">
    <source>
        <dbReference type="SAM" id="Phobius"/>
    </source>
</evidence>
<keyword evidence="2" id="KW-0812">Transmembrane</keyword>
<evidence type="ECO:0000313" key="5">
    <source>
        <dbReference type="Proteomes" id="UP000029844"/>
    </source>
</evidence>
<proteinExistence type="predicted"/>
<dbReference type="EMBL" id="JNFA01000001">
    <property type="protein sequence ID" value="KGL45522.1"/>
    <property type="molecule type" value="Genomic_DNA"/>
</dbReference>
<keyword evidence="5" id="KW-1185">Reference proteome</keyword>
<feature type="coiled-coil region" evidence="1">
    <location>
        <begin position="731"/>
        <end position="758"/>
    </location>
</feature>
<keyword evidence="2" id="KW-1133">Transmembrane helix</keyword>
<dbReference type="STRING" id="1552123.EP57_00545"/>
<dbReference type="GeneID" id="58715938"/>
<dbReference type="InterPro" id="IPR038734">
    <property type="entry name" value="YhaN_AAA"/>
</dbReference>
<dbReference type="SUPFAM" id="SSF52540">
    <property type="entry name" value="P-loop containing nucleoside triphosphate hydrolases"/>
    <property type="match status" value="1"/>
</dbReference>
<feature type="transmembrane region" description="Helical" evidence="2">
    <location>
        <begin position="470"/>
        <end position="489"/>
    </location>
</feature>
<accession>A0A099WKT8</accession>
<evidence type="ECO:0000259" key="3">
    <source>
        <dbReference type="Pfam" id="PF13514"/>
    </source>
</evidence>
<dbReference type="OrthoDB" id="9764467at2"/>
<protein>
    <recommendedName>
        <fullName evidence="3">YhaN AAA domain-containing protein</fullName>
    </recommendedName>
</protein>
<dbReference type="Proteomes" id="UP000029844">
    <property type="component" value="Unassembled WGS sequence"/>
</dbReference>
<organism evidence="4 5">
    <name type="scientific">Listeria booriae</name>
    <dbReference type="NCBI Taxonomy" id="1552123"/>
    <lineage>
        <taxon>Bacteria</taxon>
        <taxon>Bacillati</taxon>
        <taxon>Bacillota</taxon>
        <taxon>Bacilli</taxon>
        <taxon>Bacillales</taxon>
        <taxon>Listeriaceae</taxon>
        <taxon>Listeria</taxon>
    </lineage>
</organism>
<sequence length="935" mass="108654">MRISGLEIIGYGRWENKKITDLHDFQLIFGQNEAGKSTIMAFIHSVLFGFPTKQQSLPRMEPKNKGAYGGKLELQDDVRGKVIVERLRGKATGDVTVYFEDGSTGTESDLEELLGGMDRARFQSIFSFDIHGLQNVQNLKEVDFERYLLATGTIGSDVLIRAEERLQKRLDELFKPSGKNPQLNKQLQVVKQAFMTYQDGKQHNQQYLRIVEDLEKAKQGVTDNQAQRQELQLAVEFGETLLKAWPVYEEWRFLQGQIEQLGSLAFPANGIVRLEHLEAREKELDAQLIQWQERLMQLMEQQRASEFWSDADAESVDVLLETWPLFQEWQERLAAIDKETLYLEDKEAKQFAMLDAVKVIPEDETILAMRLDASVEQGLAKLQQEAKEQAQQLANEEQDLAWKKRELAQYQEQCEDLERDLWPSAKYQQVQRQVEGRNTRVKAPIPVVALTGTVAFVLALIVAGFMQNMILYGLAGLLLIGAVLAWVGFVRSKGTQSSTDPLEVAAFLEQKQARAALKKNYDKMDDLAFQVETSEQNRMRLRQNHAGLETKWQKYRELFVLPQDFPSERLESALFAWREIQQVLESKQKAWRDAEVLRHKMTEWSARLDDLVERLGMESLAEDEQIATLKMKQRARKNFVAEIAKSQEKEEQLRNQVAILEREKAVLVKERADLLEVANAADTESFRKKGMQVEEQRAWQERVVLLRAQLSDGHLEALRDVSQEADISAGVLEKRNRLRALDAELDGYRKTIAEKELARETLEDGQSFSDRMQHYYLEREVFQDMAKEWMRVKLAKEMVGTIMRKLQEEKLPKVLARATHFFQMLSKENYVQVRFAENRLQVERRDGLRFFPEELSQATKEQLYLAIRFAMIQMLHGTQRLPIIIDDSFVNFDEERLEEIMLLLQEIRHENQVLFFTCHKQLSKYFSKEAQHMLY</sequence>
<gene>
    <name evidence="4" type="ORF">EP57_00545</name>
</gene>
<evidence type="ECO:0000256" key="1">
    <source>
        <dbReference type="SAM" id="Coils"/>
    </source>
</evidence>
<dbReference type="eggNOG" id="COG4717">
    <property type="taxonomic scope" value="Bacteria"/>
</dbReference>
<reference evidence="4 5" key="1">
    <citation type="submission" date="2014-05" db="EMBL/GenBank/DDBJ databases">
        <title>Novel Listeriaceae from food processing environments.</title>
        <authorList>
            <person name="den Bakker H.C."/>
        </authorList>
    </citation>
    <scope>NUCLEOTIDE SEQUENCE [LARGE SCALE GENOMIC DNA]</scope>
    <source>
        <strain evidence="4 5">FSL A5-0281</strain>
    </source>
</reference>
<comment type="caution">
    <text evidence="4">The sequence shown here is derived from an EMBL/GenBank/DDBJ whole genome shotgun (WGS) entry which is preliminary data.</text>
</comment>
<dbReference type="RefSeq" id="WP_036083131.1">
    <property type="nucleotide sequence ID" value="NZ_CBCSHQ010000002.1"/>
</dbReference>
<dbReference type="PANTHER" id="PTHR41259:SF1">
    <property type="entry name" value="DOUBLE-STRAND BREAK REPAIR RAD50 ATPASE, PUTATIVE-RELATED"/>
    <property type="match status" value="1"/>
</dbReference>
<feature type="coiled-coil region" evidence="1">
    <location>
        <begin position="524"/>
        <end position="551"/>
    </location>
</feature>
<dbReference type="Gene3D" id="3.40.50.300">
    <property type="entry name" value="P-loop containing nucleotide triphosphate hydrolases"/>
    <property type="match status" value="2"/>
</dbReference>
<feature type="coiled-coil region" evidence="1">
    <location>
        <begin position="274"/>
        <end position="301"/>
    </location>
</feature>
<dbReference type="PANTHER" id="PTHR41259">
    <property type="entry name" value="DOUBLE-STRAND BREAK REPAIR RAD50 ATPASE, PUTATIVE-RELATED"/>
    <property type="match status" value="1"/>
</dbReference>